<keyword evidence="1" id="KW-0472">Membrane</keyword>
<reference evidence="3 4" key="1">
    <citation type="submission" date="2023-03" db="EMBL/GenBank/DDBJ databases">
        <title>Bacillus Genome Sequencing.</title>
        <authorList>
            <person name="Dunlap C."/>
        </authorList>
    </citation>
    <scope>NUCLEOTIDE SEQUENCE [LARGE SCALE GENOMIC DNA]</scope>
    <source>
        <strain evidence="3 4">B-23453</strain>
    </source>
</reference>
<feature type="transmembrane region" description="Helical" evidence="1">
    <location>
        <begin position="195"/>
        <end position="214"/>
    </location>
</feature>
<dbReference type="RefSeq" id="WP_066264097.1">
    <property type="nucleotide sequence ID" value="NZ_JARMAB010000040.1"/>
</dbReference>
<feature type="transmembrane region" description="Helical" evidence="1">
    <location>
        <begin position="133"/>
        <end position="153"/>
    </location>
</feature>
<keyword evidence="1" id="KW-1133">Transmembrane helix</keyword>
<dbReference type="Pfam" id="PF02517">
    <property type="entry name" value="Rce1-like"/>
    <property type="match status" value="1"/>
</dbReference>
<dbReference type="EMBL" id="JARMAB010000040">
    <property type="protein sequence ID" value="MED1205811.1"/>
    <property type="molecule type" value="Genomic_DNA"/>
</dbReference>
<dbReference type="PANTHER" id="PTHR39430:SF1">
    <property type="entry name" value="PROTEASE"/>
    <property type="match status" value="1"/>
</dbReference>
<dbReference type="InterPro" id="IPR003675">
    <property type="entry name" value="Rce1/LyrA-like_dom"/>
</dbReference>
<keyword evidence="1" id="KW-0812">Transmembrane</keyword>
<dbReference type="Proteomes" id="UP001341444">
    <property type="component" value="Unassembled WGS sequence"/>
</dbReference>
<organism evidence="3 4">
    <name type="scientific">Heyndrickxia acidicola</name>
    <dbReference type="NCBI Taxonomy" id="209389"/>
    <lineage>
        <taxon>Bacteria</taxon>
        <taxon>Bacillati</taxon>
        <taxon>Bacillota</taxon>
        <taxon>Bacilli</taxon>
        <taxon>Bacillales</taxon>
        <taxon>Bacillaceae</taxon>
        <taxon>Heyndrickxia</taxon>
    </lineage>
</organism>
<dbReference type="PANTHER" id="PTHR39430">
    <property type="entry name" value="MEMBRANE-ASSOCIATED PROTEASE-RELATED"/>
    <property type="match status" value="1"/>
</dbReference>
<evidence type="ECO:0000313" key="3">
    <source>
        <dbReference type="EMBL" id="MED1205811.1"/>
    </source>
</evidence>
<feature type="transmembrane region" description="Helical" evidence="1">
    <location>
        <begin position="20"/>
        <end position="42"/>
    </location>
</feature>
<protein>
    <submittedName>
        <fullName evidence="3">Type II CAAX endopeptidase family protein</fullName>
    </submittedName>
</protein>
<name>A0ABU6MM97_9BACI</name>
<gene>
    <name evidence="3" type="ORF">P4T90_22510</name>
</gene>
<sequence length="301" mass="33862">MKKWFKNKDGKVRSGWKLLLAFALMNLFTSLLSIPVVIIYAFTNIHVLDNIDRFMADPGVDFFMMLAQLLGVIVTLAVCLKKEKRNWRDLGLTPLSKQGKNLLFGLFLGMISILLCAFFMVMTKQAVLVPAKITPSLIQGILLSFIGFIFVAANEELFFRGYVISVLKQTRSTPLIYLGSCLLFSLAHTENPHVHIMGIINICLIGLLFAYMFIQTKSLWMSMGYHFLWNFFQGNILGFDVSGTPGNGFFHIKEADNLLTGGSFGIEASVWTTLVIVMGFFITKLFLGKKNTINPAFDKHM</sequence>
<feature type="transmembrane region" description="Helical" evidence="1">
    <location>
        <begin position="264"/>
        <end position="287"/>
    </location>
</feature>
<keyword evidence="4" id="KW-1185">Reference proteome</keyword>
<proteinExistence type="predicted"/>
<evidence type="ECO:0000259" key="2">
    <source>
        <dbReference type="Pfam" id="PF02517"/>
    </source>
</evidence>
<accession>A0ABU6MM97</accession>
<evidence type="ECO:0000313" key="4">
    <source>
        <dbReference type="Proteomes" id="UP001341444"/>
    </source>
</evidence>
<feature type="transmembrane region" description="Helical" evidence="1">
    <location>
        <begin position="62"/>
        <end position="80"/>
    </location>
</feature>
<comment type="caution">
    <text evidence="3">The sequence shown here is derived from an EMBL/GenBank/DDBJ whole genome shotgun (WGS) entry which is preliminary data.</text>
</comment>
<feature type="transmembrane region" description="Helical" evidence="1">
    <location>
        <begin position="101"/>
        <end position="121"/>
    </location>
</feature>
<feature type="domain" description="CAAX prenyl protease 2/Lysostaphin resistance protein A-like" evidence="2">
    <location>
        <begin position="141"/>
        <end position="232"/>
    </location>
</feature>
<evidence type="ECO:0000256" key="1">
    <source>
        <dbReference type="SAM" id="Phobius"/>
    </source>
</evidence>